<gene>
    <name evidence="10" type="ORF">PG915_24320</name>
</gene>
<dbReference type="InterPro" id="IPR001650">
    <property type="entry name" value="Helicase_C-like"/>
</dbReference>
<dbReference type="GO" id="GO:0006281">
    <property type="term" value="P:DNA repair"/>
    <property type="evidence" value="ECO:0007669"/>
    <property type="project" value="UniProtKB-KW"/>
</dbReference>
<organism evidence="10">
    <name type="scientific">Vibrio chaetopteri</name>
    <dbReference type="NCBI Taxonomy" id="3016528"/>
    <lineage>
        <taxon>Bacteria</taxon>
        <taxon>Pseudomonadati</taxon>
        <taxon>Pseudomonadota</taxon>
        <taxon>Gammaproteobacteria</taxon>
        <taxon>Vibrionales</taxon>
        <taxon>Vibrionaceae</taxon>
        <taxon>Vibrio</taxon>
    </lineage>
</organism>
<dbReference type="GO" id="GO:0016787">
    <property type="term" value="F:hydrolase activity"/>
    <property type="evidence" value="ECO:0007669"/>
    <property type="project" value="UniProtKB-KW"/>
</dbReference>
<reference evidence="10" key="1">
    <citation type="submission" date="2023-01" db="EMBL/GenBank/DDBJ databases">
        <title>Vibrio sp. CB1-14 genome sequencing.</title>
        <authorList>
            <person name="Otstavnykh N."/>
            <person name="Isaeva M."/>
            <person name="Meleshko D."/>
        </authorList>
    </citation>
    <scope>NUCLEOTIDE SEQUENCE</scope>
    <source>
        <strain evidence="10">CB1-14</strain>
        <plasmid evidence="10">p1</plasmid>
    </source>
</reference>
<dbReference type="PANTHER" id="PTHR47964:SF1">
    <property type="entry name" value="ATP-DEPENDENT DNA HELICASE HOMOLOG RECG, CHLOROPLASTIC"/>
    <property type="match status" value="1"/>
</dbReference>
<dbReference type="InterPro" id="IPR011545">
    <property type="entry name" value="DEAD/DEAH_box_helicase_dom"/>
</dbReference>
<evidence type="ECO:0000256" key="7">
    <source>
        <dbReference type="ARBA" id="ARBA00023204"/>
    </source>
</evidence>
<evidence type="ECO:0000256" key="5">
    <source>
        <dbReference type="ARBA" id="ARBA00022840"/>
    </source>
</evidence>
<evidence type="ECO:0000256" key="4">
    <source>
        <dbReference type="ARBA" id="ARBA00022806"/>
    </source>
</evidence>
<name>A0AAU8BRE8_9VIBR</name>
<feature type="domain" description="Helicase C-terminal" evidence="9">
    <location>
        <begin position="421"/>
        <end position="589"/>
    </location>
</feature>
<dbReference type="KEGG" id="vck:PG915_24320"/>
<dbReference type="GO" id="GO:0003677">
    <property type="term" value="F:DNA binding"/>
    <property type="evidence" value="ECO:0007669"/>
    <property type="project" value="UniProtKB-KW"/>
</dbReference>
<dbReference type="Pfam" id="PF00271">
    <property type="entry name" value="Helicase_C"/>
    <property type="match status" value="1"/>
</dbReference>
<dbReference type="PANTHER" id="PTHR47964">
    <property type="entry name" value="ATP-DEPENDENT DNA HELICASE HOMOLOG RECG, CHLOROPLASTIC"/>
    <property type="match status" value="1"/>
</dbReference>
<evidence type="ECO:0000259" key="9">
    <source>
        <dbReference type="PROSITE" id="PS51194"/>
    </source>
</evidence>
<evidence type="ECO:0000259" key="8">
    <source>
        <dbReference type="PROSITE" id="PS51192"/>
    </source>
</evidence>
<keyword evidence="7" id="KW-0234">DNA repair</keyword>
<dbReference type="AlphaFoldDB" id="A0AAU8BRE8"/>
<evidence type="ECO:0000256" key="1">
    <source>
        <dbReference type="ARBA" id="ARBA00022741"/>
    </source>
</evidence>
<keyword evidence="3" id="KW-0378">Hydrolase</keyword>
<dbReference type="InterPro" id="IPR014001">
    <property type="entry name" value="Helicase_ATP-bd"/>
</dbReference>
<evidence type="ECO:0000256" key="6">
    <source>
        <dbReference type="ARBA" id="ARBA00023125"/>
    </source>
</evidence>
<keyword evidence="5" id="KW-0067">ATP-binding</keyword>
<accession>A0AAU8BRE8</accession>
<dbReference type="SUPFAM" id="SSF52540">
    <property type="entry name" value="P-loop containing nucleoside triphosphate hydrolases"/>
    <property type="match status" value="1"/>
</dbReference>
<sequence length="638" mass="70301">MRLPTDYLSLNVGSALDCQDGSTVVVRGVITRWQRHYRRGYGEISTNEGRFELSSFDPASSEINQALRFAASDRHTIELLVKVKDVGQQRYLTTPKLIPDSLRLKRVGLYKTCRVKALNGLSYSAKLSEYFEGLIAASASYIRERISSMQLPPAKLREVIEAHGIQLEDVLREVHYPSDTARAQTCFSILQKLASLLMVASKACDSRIDAPLTFKKEVNAYFDRASFCLTDEQQGAVRGILSAYQQGAPRSVLMGDVGTGKTIVGAMVARHFVDAGGRVAIMIPSVILGIQIYTELVDLFPELSVCFLLNRAELARFKERGFNVAAEVSESMDIVVGTSAIIHNRASVEFDLVWVDEEQRLGVSQKEAELVTVGRTHLLLSSATCIPRTQAMLELGMVPYFAITRYHTPRQVLTELFSHNQVVDVVHRVQDTVAKGFKVLFICTKRESLQEGSQQDRVDAQSLYQDWVEVYGKDSVKLAHGGLSKEVNDQAMTDMKSGCGRILVSTTFVEVGVTIPNLMHVVIINPENLGLMQLHQIRGRVARSGGVGYCDLIPTKPISDDSLIRLKTLCENEDGFSLAKADLLLRGMGDMGDGTAQSGQGKGLLVDHAIEFESLNAVIEKVESSSLMLGTSGEKKQS</sequence>
<keyword evidence="6" id="KW-0238">DNA-binding</keyword>
<proteinExistence type="predicted"/>
<dbReference type="PROSITE" id="PS51192">
    <property type="entry name" value="HELICASE_ATP_BIND_1"/>
    <property type="match status" value="1"/>
</dbReference>
<dbReference type="InterPro" id="IPR027417">
    <property type="entry name" value="P-loop_NTPase"/>
</dbReference>
<keyword evidence="4 10" id="KW-0347">Helicase</keyword>
<dbReference type="Gene3D" id="3.40.50.300">
    <property type="entry name" value="P-loop containing nucleotide triphosphate hydrolases"/>
    <property type="match status" value="2"/>
</dbReference>
<feature type="domain" description="Helicase ATP-binding" evidence="8">
    <location>
        <begin position="242"/>
        <end position="403"/>
    </location>
</feature>
<keyword evidence="10" id="KW-0614">Plasmid</keyword>
<dbReference type="GO" id="GO:0003678">
    <property type="term" value="F:DNA helicase activity"/>
    <property type="evidence" value="ECO:0007669"/>
    <property type="project" value="TreeGrafter"/>
</dbReference>
<evidence type="ECO:0000313" key="10">
    <source>
        <dbReference type="EMBL" id="XCD19285.1"/>
    </source>
</evidence>
<dbReference type="EMBL" id="CP115922">
    <property type="protein sequence ID" value="XCD19285.1"/>
    <property type="molecule type" value="Genomic_DNA"/>
</dbReference>
<keyword evidence="2" id="KW-0227">DNA damage</keyword>
<evidence type="ECO:0000256" key="3">
    <source>
        <dbReference type="ARBA" id="ARBA00022801"/>
    </source>
</evidence>
<protein>
    <submittedName>
        <fullName evidence="10">Helicase-related protein</fullName>
    </submittedName>
</protein>
<dbReference type="GO" id="GO:0005524">
    <property type="term" value="F:ATP binding"/>
    <property type="evidence" value="ECO:0007669"/>
    <property type="project" value="UniProtKB-KW"/>
</dbReference>
<dbReference type="RefSeq" id="WP_353500403.1">
    <property type="nucleotide sequence ID" value="NZ_CP115922.1"/>
</dbReference>
<dbReference type="SMART" id="SM00487">
    <property type="entry name" value="DEXDc"/>
    <property type="match status" value="1"/>
</dbReference>
<dbReference type="PROSITE" id="PS51194">
    <property type="entry name" value="HELICASE_CTER"/>
    <property type="match status" value="1"/>
</dbReference>
<evidence type="ECO:0000256" key="2">
    <source>
        <dbReference type="ARBA" id="ARBA00022763"/>
    </source>
</evidence>
<keyword evidence="1" id="KW-0547">Nucleotide-binding</keyword>
<dbReference type="Pfam" id="PF00270">
    <property type="entry name" value="DEAD"/>
    <property type="match status" value="1"/>
</dbReference>
<dbReference type="InterPro" id="IPR047112">
    <property type="entry name" value="RecG/Mfd"/>
</dbReference>
<geneLocation type="plasmid" evidence="10">
    <name>p1</name>
</geneLocation>
<dbReference type="SMART" id="SM00490">
    <property type="entry name" value="HELICc"/>
    <property type="match status" value="1"/>
</dbReference>